<dbReference type="Proteomes" id="UP000307440">
    <property type="component" value="Unassembled WGS sequence"/>
</dbReference>
<evidence type="ECO:0000313" key="2">
    <source>
        <dbReference type="EMBL" id="TFK22215.1"/>
    </source>
</evidence>
<organism evidence="2 3">
    <name type="scientific">Coprinopsis marcescibilis</name>
    <name type="common">Agaric fungus</name>
    <name type="synonym">Psathyrella marcescibilis</name>
    <dbReference type="NCBI Taxonomy" id="230819"/>
    <lineage>
        <taxon>Eukaryota</taxon>
        <taxon>Fungi</taxon>
        <taxon>Dikarya</taxon>
        <taxon>Basidiomycota</taxon>
        <taxon>Agaricomycotina</taxon>
        <taxon>Agaricomycetes</taxon>
        <taxon>Agaricomycetidae</taxon>
        <taxon>Agaricales</taxon>
        <taxon>Agaricineae</taxon>
        <taxon>Psathyrellaceae</taxon>
        <taxon>Coprinopsis</taxon>
    </lineage>
</organism>
<keyword evidence="1" id="KW-0812">Transmembrane</keyword>
<evidence type="ECO:0000313" key="3">
    <source>
        <dbReference type="Proteomes" id="UP000307440"/>
    </source>
</evidence>
<evidence type="ECO:0000256" key="1">
    <source>
        <dbReference type="SAM" id="Phobius"/>
    </source>
</evidence>
<accession>A0A5C3KQ39</accession>
<dbReference type="AlphaFoldDB" id="A0A5C3KQ39"/>
<keyword evidence="1" id="KW-0472">Membrane</keyword>
<dbReference type="EMBL" id="ML210246">
    <property type="protein sequence ID" value="TFK22215.1"/>
    <property type="molecule type" value="Genomic_DNA"/>
</dbReference>
<keyword evidence="3" id="KW-1185">Reference proteome</keyword>
<proteinExistence type="predicted"/>
<evidence type="ECO:0008006" key="4">
    <source>
        <dbReference type="Google" id="ProtNLM"/>
    </source>
</evidence>
<gene>
    <name evidence="2" type="ORF">FA15DRAFT_45365</name>
</gene>
<sequence>MGAQVPTPRSRHHSLLGAPYALRLLCRLELECWFTARAFCVFSGFGSVSRHASLKYSPLASLFLSLRLIASVPVRRNTKIALPNVVAFMCVFPAQFFLFLFPSFLCSGCRHFFFGYLPSPLCSSPMRNPIPKGTERRIDCFVFRIFPTSRL</sequence>
<feature type="transmembrane region" description="Helical" evidence="1">
    <location>
        <begin position="86"/>
        <end position="105"/>
    </location>
</feature>
<name>A0A5C3KQ39_COPMA</name>
<keyword evidence="1" id="KW-1133">Transmembrane helix</keyword>
<reference evidence="2 3" key="1">
    <citation type="journal article" date="2019" name="Nat. Ecol. Evol.">
        <title>Megaphylogeny resolves global patterns of mushroom evolution.</title>
        <authorList>
            <person name="Varga T."/>
            <person name="Krizsan K."/>
            <person name="Foldi C."/>
            <person name="Dima B."/>
            <person name="Sanchez-Garcia M."/>
            <person name="Sanchez-Ramirez S."/>
            <person name="Szollosi G.J."/>
            <person name="Szarkandi J.G."/>
            <person name="Papp V."/>
            <person name="Albert L."/>
            <person name="Andreopoulos W."/>
            <person name="Angelini C."/>
            <person name="Antonin V."/>
            <person name="Barry K.W."/>
            <person name="Bougher N.L."/>
            <person name="Buchanan P."/>
            <person name="Buyck B."/>
            <person name="Bense V."/>
            <person name="Catcheside P."/>
            <person name="Chovatia M."/>
            <person name="Cooper J."/>
            <person name="Damon W."/>
            <person name="Desjardin D."/>
            <person name="Finy P."/>
            <person name="Geml J."/>
            <person name="Haridas S."/>
            <person name="Hughes K."/>
            <person name="Justo A."/>
            <person name="Karasinski D."/>
            <person name="Kautmanova I."/>
            <person name="Kiss B."/>
            <person name="Kocsube S."/>
            <person name="Kotiranta H."/>
            <person name="LaButti K.M."/>
            <person name="Lechner B.E."/>
            <person name="Liimatainen K."/>
            <person name="Lipzen A."/>
            <person name="Lukacs Z."/>
            <person name="Mihaltcheva S."/>
            <person name="Morgado L.N."/>
            <person name="Niskanen T."/>
            <person name="Noordeloos M.E."/>
            <person name="Ohm R.A."/>
            <person name="Ortiz-Santana B."/>
            <person name="Ovrebo C."/>
            <person name="Racz N."/>
            <person name="Riley R."/>
            <person name="Savchenko A."/>
            <person name="Shiryaev A."/>
            <person name="Soop K."/>
            <person name="Spirin V."/>
            <person name="Szebenyi C."/>
            <person name="Tomsovsky M."/>
            <person name="Tulloss R.E."/>
            <person name="Uehling J."/>
            <person name="Grigoriev I.V."/>
            <person name="Vagvolgyi C."/>
            <person name="Papp T."/>
            <person name="Martin F.M."/>
            <person name="Miettinen O."/>
            <person name="Hibbett D.S."/>
            <person name="Nagy L.G."/>
        </authorList>
    </citation>
    <scope>NUCLEOTIDE SEQUENCE [LARGE SCALE GENOMIC DNA]</scope>
    <source>
        <strain evidence="2 3">CBS 121175</strain>
    </source>
</reference>
<protein>
    <recommendedName>
        <fullName evidence="4">Transmembrane protein</fullName>
    </recommendedName>
</protein>